<dbReference type="KEGG" id="rsa:RSal33209_2666"/>
<name>A9WRV9_RENSM</name>
<accession>A9WRV9</accession>
<dbReference type="Gene3D" id="3.40.710.10">
    <property type="entry name" value="DD-peptidase/beta-lactamase superfamily"/>
    <property type="match status" value="1"/>
</dbReference>
<evidence type="ECO:0000313" key="3">
    <source>
        <dbReference type="Proteomes" id="UP000002007"/>
    </source>
</evidence>
<dbReference type="InterPro" id="IPR012338">
    <property type="entry name" value="Beta-lactam/transpept-like"/>
</dbReference>
<evidence type="ECO:0000259" key="1">
    <source>
        <dbReference type="Pfam" id="PF13354"/>
    </source>
</evidence>
<gene>
    <name evidence="2" type="ordered locus">RSal33209_2666</name>
</gene>
<dbReference type="AlphaFoldDB" id="A9WRV9"/>
<reference evidence="3" key="1">
    <citation type="journal article" date="2008" name="J. Bacteriol.">
        <title>Genome sequence of the fish pathogen Renibacterium salmoninarum suggests reductive evolution away from an environmental Arthrobacter ancestor.</title>
        <authorList>
            <person name="Wiens G.D."/>
            <person name="Rockey D.D."/>
            <person name="Wu Z."/>
            <person name="Chang J."/>
            <person name="Levy R."/>
            <person name="Crane S."/>
            <person name="Chen D.S."/>
            <person name="Capri G.R."/>
            <person name="Burnett J.R."/>
            <person name="Sudheesh P.S."/>
            <person name="Schipma M.J."/>
            <person name="Burd H."/>
            <person name="Bhattacharyya A."/>
            <person name="Rhodes L.D."/>
            <person name="Kaul R."/>
            <person name="Strom M.S."/>
        </authorList>
    </citation>
    <scope>NUCLEOTIDE SEQUENCE [LARGE SCALE GENOMIC DNA]</scope>
    <source>
        <strain evidence="3">ATCC 33209 / DSM 20767 / JCM 11484 / NBRC 15589 / NCIMB 2235</strain>
    </source>
</reference>
<dbReference type="GO" id="GO:0008800">
    <property type="term" value="F:beta-lactamase activity"/>
    <property type="evidence" value="ECO:0007669"/>
    <property type="project" value="InterPro"/>
</dbReference>
<dbReference type="Pfam" id="PF13354">
    <property type="entry name" value="Beta-lactamase2"/>
    <property type="match status" value="1"/>
</dbReference>
<dbReference type="eggNOG" id="COG2367">
    <property type="taxonomic scope" value="Bacteria"/>
</dbReference>
<keyword evidence="3" id="KW-1185">Reference proteome</keyword>
<dbReference type="Proteomes" id="UP000002007">
    <property type="component" value="Chromosome"/>
</dbReference>
<protein>
    <recommendedName>
        <fullName evidence="1">Beta-lactamase class A catalytic domain-containing protein</fullName>
    </recommendedName>
</protein>
<feature type="domain" description="Beta-lactamase class A catalytic" evidence="1">
    <location>
        <begin position="80"/>
        <end position="154"/>
    </location>
</feature>
<proteinExistence type="predicted"/>
<dbReference type="HOGENOM" id="CLU_1650741_0_0_11"/>
<dbReference type="RefSeq" id="WP_012246046.1">
    <property type="nucleotide sequence ID" value="NC_010168.1"/>
</dbReference>
<sequence>MDATVIELDDSGAPVSAANVILSPQNPYGVSVPIDKNFSTDKAVRWRDWDDALWDFNGGIGKTDLEPGTENSPIDFMLPYPASVLKVMVGFGVLQLVDQGKITLDGNYDYKPTGSSATCTGDTSKPVKQYFDEMITYSDNHSTCALIKILHDNNAIASLN</sequence>
<organism evidence="2 3">
    <name type="scientific">Renibacterium salmoninarum (strain ATCC 33209 / DSM 20767 / JCM 11484 / NBRC 15589 / NCIMB 2235)</name>
    <dbReference type="NCBI Taxonomy" id="288705"/>
    <lineage>
        <taxon>Bacteria</taxon>
        <taxon>Bacillati</taxon>
        <taxon>Actinomycetota</taxon>
        <taxon>Actinomycetes</taxon>
        <taxon>Micrococcales</taxon>
        <taxon>Micrococcaceae</taxon>
        <taxon>Renibacterium</taxon>
    </lineage>
</organism>
<dbReference type="EMBL" id="CP000910">
    <property type="protein sequence ID" value="ABY24391.1"/>
    <property type="molecule type" value="Genomic_DNA"/>
</dbReference>
<evidence type="ECO:0000313" key="2">
    <source>
        <dbReference type="EMBL" id="ABY24391.1"/>
    </source>
</evidence>
<dbReference type="SUPFAM" id="SSF56601">
    <property type="entry name" value="beta-lactamase/transpeptidase-like"/>
    <property type="match status" value="1"/>
</dbReference>
<dbReference type="GO" id="GO:0030655">
    <property type="term" value="P:beta-lactam antibiotic catabolic process"/>
    <property type="evidence" value="ECO:0007669"/>
    <property type="project" value="InterPro"/>
</dbReference>
<dbReference type="InterPro" id="IPR045155">
    <property type="entry name" value="Beta-lactam_cat"/>
</dbReference>